<evidence type="ECO:0000313" key="2">
    <source>
        <dbReference type="Proteomes" id="UP000053989"/>
    </source>
</evidence>
<dbReference type="EMBL" id="KN822008">
    <property type="protein sequence ID" value="KIM68862.1"/>
    <property type="molecule type" value="Genomic_DNA"/>
</dbReference>
<protein>
    <submittedName>
        <fullName evidence="1">Uncharacterized protein</fullName>
    </submittedName>
</protein>
<evidence type="ECO:0000313" key="1">
    <source>
        <dbReference type="EMBL" id="KIM68862.1"/>
    </source>
</evidence>
<dbReference type="AlphaFoldDB" id="A0A0C3AV77"/>
<name>A0A0C3AV77_9AGAM</name>
<dbReference type="HOGENOM" id="CLU_2456092_0_0_1"/>
<gene>
    <name evidence="1" type="ORF">SCLCIDRAFT_899754</name>
</gene>
<proteinExistence type="predicted"/>
<organism evidence="1 2">
    <name type="scientific">Scleroderma citrinum Foug A</name>
    <dbReference type="NCBI Taxonomy" id="1036808"/>
    <lineage>
        <taxon>Eukaryota</taxon>
        <taxon>Fungi</taxon>
        <taxon>Dikarya</taxon>
        <taxon>Basidiomycota</taxon>
        <taxon>Agaricomycotina</taxon>
        <taxon>Agaricomycetes</taxon>
        <taxon>Agaricomycetidae</taxon>
        <taxon>Boletales</taxon>
        <taxon>Sclerodermatineae</taxon>
        <taxon>Sclerodermataceae</taxon>
        <taxon>Scleroderma</taxon>
    </lineage>
</organism>
<reference evidence="1 2" key="1">
    <citation type="submission" date="2014-04" db="EMBL/GenBank/DDBJ databases">
        <authorList>
            <consortium name="DOE Joint Genome Institute"/>
            <person name="Kuo A."/>
            <person name="Kohler A."/>
            <person name="Nagy L.G."/>
            <person name="Floudas D."/>
            <person name="Copeland A."/>
            <person name="Barry K.W."/>
            <person name="Cichocki N."/>
            <person name="Veneault-Fourrey C."/>
            <person name="LaButti K."/>
            <person name="Lindquist E.A."/>
            <person name="Lipzen A."/>
            <person name="Lundell T."/>
            <person name="Morin E."/>
            <person name="Murat C."/>
            <person name="Sun H."/>
            <person name="Tunlid A."/>
            <person name="Henrissat B."/>
            <person name="Grigoriev I.V."/>
            <person name="Hibbett D.S."/>
            <person name="Martin F."/>
            <person name="Nordberg H.P."/>
            <person name="Cantor M.N."/>
            <person name="Hua S.X."/>
        </authorList>
    </citation>
    <scope>NUCLEOTIDE SEQUENCE [LARGE SCALE GENOMIC DNA]</scope>
    <source>
        <strain evidence="1 2">Foug A</strain>
    </source>
</reference>
<accession>A0A0C3AV77</accession>
<sequence length="89" mass="9743">MPLVFVYAQQSGRPWVCIIHDPASSTTRFLGRARGQPFQTGTAPTPAFIASKFAILIVNHLTVPLVISHGSSLQSRICFQGPYFVDVVK</sequence>
<dbReference type="Proteomes" id="UP000053989">
    <property type="component" value="Unassembled WGS sequence"/>
</dbReference>
<dbReference type="InParanoid" id="A0A0C3AV77"/>
<keyword evidence="2" id="KW-1185">Reference proteome</keyword>
<reference evidence="2" key="2">
    <citation type="submission" date="2015-01" db="EMBL/GenBank/DDBJ databases">
        <title>Evolutionary Origins and Diversification of the Mycorrhizal Mutualists.</title>
        <authorList>
            <consortium name="DOE Joint Genome Institute"/>
            <consortium name="Mycorrhizal Genomics Consortium"/>
            <person name="Kohler A."/>
            <person name="Kuo A."/>
            <person name="Nagy L.G."/>
            <person name="Floudas D."/>
            <person name="Copeland A."/>
            <person name="Barry K.W."/>
            <person name="Cichocki N."/>
            <person name="Veneault-Fourrey C."/>
            <person name="LaButti K."/>
            <person name="Lindquist E.A."/>
            <person name="Lipzen A."/>
            <person name="Lundell T."/>
            <person name="Morin E."/>
            <person name="Murat C."/>
            <person name="Riley R."/>
            <person name="Ohm R."/>
            <person name="Sun H."/>
            <person name="Tunlid A."/>
            <person name="Henrissat B."/>
            <person name="Grigoriev I.V."/>
            <person name="Hibbett D.S."/>
            <person name="Martin F."/>
        </authorList>
    </citation>
    <scope>NUCLEOTIDE SEQUENCE [LARGE SCALE GENOMIC DNA]</scope>
    <source>
        <strain evidence="2">Foug A</strain>
    </source>
</reference>